<reference evidence="13 14" key="1">
    <citation type="journal article" date="2018" name="Biotechnol. Biofuels">
        <title>Integrative visual omics of the white-rot fungus Polyporus brumalis exposes the biotechnological potential of its oxidative enzymes for delignifying raw plant biomass.</title>
        <authorList>
            <person name="Miyauchi S."/>
            <person name="Rancon A."/>
            <person name="Drula E."/>
            <person name="Hage H."/>
            <person name="Chaduli D."/>
            <person name="Favel A."/>
            <person name="Grisel S."/>
            <person name="Henrissat B."/>
            <person name="Herpoel-Gimbert I."/>
            <person name="Ruiz-Duenas F.J."/>
            <person name="Chevret D."/>
            <person name="Hainaut M."/>
            <person name="Lin J."/>
            <person name="Wang M."/>
            <person name="Pangilinan J."/>
            <person name="Lipzen A."/>
            <person name="Lesage-Meessen L."/>
            <person name="Navarro D."/>
            <person name="Riley R."/>
            <person name="Grigoriev I.V."/>
            <person name="Zhou S."/>
            <person name="Raouche S."/>
            <person name="Rosso M.N."/>
        </authorList>
    </citation>
    <scope>NUCLEOTIDE SEQUENCE [LARGE SCALE GENOMIC DNA]</scope>
    <source>
        <strain evidence="13 14">BRFM 1820</strain>
    </source>
</reference>
<dbReference type="GO" id="GO:0005739">
    <property type="term" value="C:mitochondrion"/>
    <property type="evidence" value="ECO:0007669"/>
    <property type="project" value="UniProtKB-ARBA"/>
</dbReference>
<keyword evidence="6 11" id="KW-0648">Protein biosynthesis</keyword>
<dbReference type="Proteomes" id="UP000256964">
    <property type="component" value="Unassembled WGS sequence"/>
</dbReference>
<dbReference type="InterPro" id="IPR015413">
    <property type="entry name" value="Methionyl/Leucyl_tRNA_Synth"/>
</dbReference>
<keyword evidence="7 11" id="KW-0030">Aminoacyl-tRNA synthetase</keyword>
<protein>
    <recommendedName>
        <fullName evidence="10">Probable methionine--tRNA ligase, mitochondrial</fullName>
        <ecNumber evidence="2">6.1.1.10</ecNumber>
    </recommendedName>
    <alternativeName>
        <fullName evidence="8">Methionyl-tRNA synthetase</fullName>
    </alternativeName>
</protein>
<dbReference type="EMBL" id="KZ857382">
    <property type="protein sequence ID" value="RDX55359.1"/>
    <property type="molecule type" value="Genomic_DNA"/>
</dbReference>
<dbReference type="AlphaFoldDB" id="A0A371DS36"/>
<dbReference type="PANTHER" id="PTHR43326:SF1">
    <property type="entry name" value="METHIONINE--TRNA LIGASE, MITOCHONDRIAL"/>
    <property type="match status" value="1"/>
</dbReference>
<evidence type="ECO:0000256" key="11">
    <source>
        <dbReference type="RuleBase" id="RU363039"/>
    </source>
</evidence>
<dbReference type="InterPro" id="IPR009080">
    <property type="entry name" value="tRNAsynth_Ia_anticodon-bd"/>
</dbReference>
<evidence type="ECO:0000256" key="7">
    <source>
        <dbReference type="ARBA" id="ARBA00023146"/>
    </source>
</evidence>
<dbReference type="Pfam" id="PF09334">
    <property type="entry name" value="tRNA-synt_1g"/>
    <property type="match status" value="1"/>
</dbReference>
<dbReference type="SUPFAM" id="SSF47323">
    <property type="entry name" value="Anticodon-binding domain of a subclass of class I aminoacyl-tRNA synthetases"/>
    <property type="match status" value="1"/>
</dbReference>
<dbReference type="Gene3D" id="3.40.50.620">
    <property type="entry name" value="HUPs"/>
    <property type="match status" value="1"/>
</dbReference>
<dbReference type="OrthoDB" id="24670at2759"/>
<dbReference type="GO" id="GO:0004825">
    <property type="term" value="F:methionine-tRNA ligase activity"/>
    <property type="evidence" value="ECO:0007669"/>
    <property type="project" value="UniProtKB-EC"/>
</dbReference>
<dbReference type="InterPro" id="IPR001412">
    <property type="entry name" value="aa-tRNA-synth_I_CS"/>
</dbReference>
<dbReference type="FunFam" id="2.170.220.10:FF:000001">
    <property type="entry name" value="methionine--tRNA ligase, mitochondrial"/>
    <property type="match status" value="1"/>
</dbReference>
<dbReference type="InterPro" id="IPR014758">
    <property type="entry name" value="Met-tRNA_synth"/>
</dbReference>
<dbReference type="Gene3D" id="2.170.220.10">
    <property type="match status" value="1"/>
</dbReference>
<evidence type="ECO:0000256" key="6">
    <source>
        <dbReference type="ARBA" id="ARBA00022917"/>
    </source>
</evidence>
<evidence type="ECO:0000259" key="12">
    <source>
        <dbReference type="Pfam" id="PF09334"/>
    </source>
</evidence>
<gene>
    <name evidence="13" type="ORF">OH76DRAFT_1339186</name>
</gene>
<comment type="catalytic activity">
    <reaction evidence="9">
        <text>tRNA(Met) + L-methionine + ATP = L-methionyl-tRNA(Met) + AMP + diphosphate</text>
        <dbReference type="Rhea" id="RHEA:13481"/>
        <dbReference type="Rhea" id="RHEA-COMP:9667"/>
        <dbReference type="Rhea" id="RHEA-COMP:9698"/>
        <dbReference type="ChEBI" id="CHEBI:30616"/>
        <dbReference type="ChEBI" id="CHEBI:33019"/>
        <dbReference type="ChEBI" id="CHEBI:57844"/>
        <dbReference type="ChEBI" id="CHEBI:78442"/>
        <dbReference type="ChEBI" id="CHEBI:78530"/>
        <dbReference type="ChEBI" id="CHEBI:456215"/>
        <dbReference type="EC" id="6.1.1.10"/>
    </reaction>
</comment>
<keyword evidence="3 11" id="KW-0436">Ligase</keyword>
<organism evidence="13 14">
    <name type="scientific">Lentinus brumalis</name>
    <dbReference type="NCBI Taxonomy" id="2498619"/>
    <lineage>
        <taxon>Eukaryota</taxon>
        <taxon>Fungi</taxon>
        <taxon>Dikarya</taxon>
        <taxon>Basidiomycota</taxon>
        <taxon>Agaricomycotina</taxon>
        <taxon>Agaricomycetes</taxon>
        <taxon>Polyporales</taxon>
        <taxon>Polyporaceae</taxon>
        <taxon>Lentinus</taxon>
    </lineage>
</organism>
<dbReference type="EC" id="6.1.1.10" evidence="2"/>
<evidence type="ECO:0000256" key="2">
    <source>
        <dbReference type="ARBA" id="ARBA00012838"/>
    </source>
</evidence>
<dbReference type="PANTHER" id="PTHR43326">
    <property type="entry name" value="METHIONYL-TRNA SYNTHETASE"/>
    <property type="match status" value="1"/>
</dbReference>
<keyword evidence="5 11" id="KW-0067">ATP-binding</keyword>
<evidence type="ECO:0000256" key="4">
    <source>
        <dbReference type="ARBA" id="ARBA00022741"/>
    </source>
</evidence>
<dbReference type="STRING" id="139420.A0A371DS36"/>
<dbReference type="Gene3D" id="1.10.730.10">
    <property type="entry name" value="Isoleucyl-tRNA Synthetase, Domain 1"/>
    <property type="match status" value="1"/>
</dbReference>
<evidence type="ECO:0000256" key="3">
    <source>
        <dbReference type="ARBA" id="ARBA00022598"/>
    </source>
</evidence>
<dbReference type="InterPro" id="IPR023457">
    <property type="entry name" value="Met-tRNA_synth_2"/>
</dbReference>
<name>A0A371DS36_9APHY</name>
<sequence length="556" mass="62354">MQSLPARCVWRRSCLLTSPRRAYTTDSVKQKPYYITTPIFYPNAAPHIGHLHSLVVADIFARYSKLVNPLKPVHFVTGTDEHGLKIQNAAKAKGMDPLAFCDELSEHFRNLTKKADVSCTRFTRTTERQHCDAVTHLWKELDSKGLIYKGSHAGWYSVSDETFYPPTQVARAEKDGVEYYVSTTSGSRVEWQEEENYKFRLSAFRETLLSHYSAHPEAIYPPQHHTDIVASLQEPLEDLSVSRKRSRLTWGIPVPNDSEHTIYVWIDALTTYLSSVGYPFPPSGVEGVPSGTAQGWPPNVQVIGKDILRFHAVYFPAMLHAIGLPFSQRLLAHSHWTVDRAKMSKSVGNVADPIKAIDEFGIDLVRYYLARVGGRFKDDVDWSQEQLQKHSREIISALGNLLMRATSSKIMKKVAKVKRPRAVDVPDDPLYAPLKRDLGRLALTFHALIEGFQVADAVEEVVQVLDSANLLMTQAAPWAKEASSQDAAYVQSLVFETLRQCGILLQPIMPGKAALLLDSLDVPATERTLADAAFARRDVGDVRQGVRLFDVDLSKM</sequence>
<proteinExistence type="inferred from homology"/>
<dbReference type="GO" id="GO:0006431">
    <property type="term" value="P:methionyl-tRNA aminoacylation"/>
    <property type="evidence" value="ECO:0007669"/>
    <property type="project" value="InterPro"/>
</dbReference>
<evidence type="ECO:0000256" key="5">
    <source>
        <dbReference type="ARBA" id="ARBA00022840"/>
    </source>
</evidence>
<dbReference type="PROSITE" id="PS00178">
    <property type="entry name" value="AA_TRNA_LIGASE_I"/>
    <property type="match status" value="1"/>
</dbReference>
<accession>A0A371DS36</accession>
<dbReference type="PRINTS" id="PR01041">
    <property type="entry name" value="TRNASYNTHMET"/>
</dbReference>
<comment type="similarity">
    <text evidence="1 11">Belongs to the class-I aminoacyl-tRNA synthetase family.</text>
</comment>
<evidence type="ECO:0000256" key="1">
    <source>
        <dbReference type="ARBA" id="ARBA00005594"/>
    </source>
</evidence>
<dbReference type="CDD" id="cd00814">
    <property type="entry name" value="MetRS_core"/>
    <property type="match status" value="1"/>
</dbReference>
<keyword evidence="4 11" id="KW-0547">Nucleotide-binding</keyword>
<dbReference type="GO" id="GO:0005524">
    <property type="term" value="F:ATP binding"/>
    <property type="evidence" value="ECO:0007669"/>
    <property type="project" value="UniProtKB-KW"/>
</dbReference>
<evidence type="ECO:0000313" key="13">
    <source>
        <dbReference type="EMBL" id="RDX55359.1"/>
    </source>
</evidence>
<dbReference type="InterPro" id="IPR014729">
    <property type="entry name" value="Rossmann-like_a/b/a_fold"/>
</dbReference>
<feature type="domain" description="Methionyl/Leucyl tRNA synthetase" evidence="12">
    <location>
        <begin position="33"/>
        <end position="405"/>
    </location>
</feature>
<evidence type="ECO:0000313" key="14">
    <source>
        <dbReference type="Proteomes" id="UP000256964"/>
    </source>
</evidence>
<evidence type="ECO:0000256" key="8">
    <source>
        <dbReference type="ARBA" id="ARBA00030904"/>
    </source>
</evidence>
<dbReference type="InterPro" id="IPR033911">
    <property type="entry name" value="MetRS_core"/>
</dbReference>
<dbReference type="SUPFAM" id="SSF52374">
    <property type="entry name" value="Nucleotidylyl transferase"/>
    <property type="match status" value="1"/>
</dbReference>
<evidence type="ECO:0000256" key="9">
    <source>
        <dbReference type="ARBA" id="ARBA00047364"/>
    </source>
</evidence>
<keyword evidence="14" id="KW-1185">Reference proteome</keyword>
<dbReference type="NCBIfam" id="TIGR00398">
    <property type="entry name" value="metG"/>
    <property type="match status" value="1"/>
</dbReference>
<evidence type="ECO:0000256" key="10">
    <source>
        <dbReference type="ARBA" id="ARBA00068817"/>
    </source>
</evidence>